<evidence type="ECO:0000256" key="6">
    <source>
        <dbReference type="ARBA" id="ARBA00023004"/>
    </source>
</evidence>
<dbReference type="InterPro" id="IPR002401">
    <property type="entry name" value="Cyt_P450_E_grp-I"/>
</dbReference>
<dbReference type="PANTHER" id="PTHR24292:SF54">
    <property type="entry name" value="CYP9F3-RELATED"/>
    <property type="match status" value="1"/>
</dbReference>
<evidence type="ECO:0000256" key="7">
    <source>
        <dbReference type="ARBA" id="ARBA00023033"/>
    </source>
</evidence>
<keyword evidence="4 8" id="KW-0479">Metal-binding</keyword>
<sequence>MFFERLVWYLLIGFVVYLGVKLFVYIKVKRFVNPVKGVMNGTNPISYYLESLWEKPLYLDTTPISPSWKPYTVGSIKDICSFVNSNPIRHSNNSPITTNSDIPKLELNPESSDDGSGIGRSNSSNSSSSNEESTNSSAKSSTTSSPILLSKTTTTTEQQHQQPFVPKLKPFVFQQEKQLEQQQQQQQQQQQPIKILTVPKIVHQDNNKSPLCPKMKRDLLSPEIASSPVDLGMNFGAPKFVLTDSSEDDSETQSTSNFKSTMDPTGILRRRLARARIASVAKHNNGSDSSDSSPVESRRSKPTVATTTIDQNQSLSKSSDRIRQILMENNNHSNNNTSPVKTTKKNQQHHTRTKTPYPSPSSSPLSRSPTDITRVFKKSSILKPHKVRMYYDPYDDRLQAQRKTTHLPPANRYIKRSHLSVSSCESQYSDDGSEDTKESRERFVGKPGIRYKWFALNPMVEITDFDAIKHVFRDQSSMYGRFWTYGKCPIIHERGGQMKRVFRIFSGCLNDDEYLVRILPVIRDEGAKFGSYLFENRDCVFKLSKFVKQDMLSCLARTYLGSEPEALECLEANFFFFNKKRTSFIHYLFPFLLNLPTEYSEKYKVMKQRRGFFQMLAMKSYYNTLDPENEALNGPIEDSLVNFLAEESSKDKEGLTIEEIQTSSYLVNSSSVTSPISVLQNLMYILMKYPEVQKKLKEEIDYVFKKNGRTVHNFNLTEVREMVYLDLVLREVIRLFPPYPWLIPRVAMDNDRILGYRIPQGTFVTCPIYDPLRNPDYFKEPNKFIPERFIEEPTESRVISELSFGYGTRKCLGIRLAKVILKTTIISLFSQMSVEFLNEQKEMNDSLVPNPKVLFKVKFYPQTKGINPQE</sequence>
<comment type="cofactor">
    <cofactor evidence="1 8">
        <name>heme</name>
        <dbReference type="ChEBI" id="CHEBI:30413"/>
    </cofactor>
</comment>
<dbReference type="PROSITE" id="PS00086">
    <property type="entry name" value="CYTOCHROME_P450"/>
    <property type="match status" value="1"/>
</dbReference>
<evidence type="ECO:0000313" key="11">
    <source>
        <dbReference type="EMBL" id="EFA86409.1"/>
    </source>
</evidence>
<feature type="region of interest" description="Disordered" evidence="9">
    <location>
        <begin position="242"/>
        <end position="267"/>
    </location>
</feature>
<feature type="region of interest" description="Disordered" evidence="9">
    <location>
        <begin position="90"/>
        <end position="146"/>
    </location>
</feature>
<dbReference type="InterPro" id="IPR017972">
    <property type="entry name" value="Cyt_P450_CS"/>
</dbReference>
<feature type="compositionally biased region" description="Low complexity" evidence="9">
    <location>
        <begin position="119"/>
        <end position="146"/>
    </location>
</feature>
<evidence type="ECO:0000256" key="2">
    <source>
        <dbReference type="ARBA" id="ARBA00010617"/>
    </source>
</evidence>
<dbReference type="PRINTS" id="PR00463">
    <property type="entry name" value="EP450I"/>
</dbReference>
<dbReference type="GO" id="GO:0005506">
    <property type="term" value="F:iron ion binding"/>
    <property type="evidence" value="ECO:0007669"/>
    <property type="project" value="InterPro"/>
</dbReference>
<evidence type="ECO:0000256" key="1">
    <source>
        <dbReference type="ARBA" id="ARBA00001971"/>
    </source>
</evidence>
<keyword evidence="6 8" id="KW-0408">Iron</keyword>
<evidence type="ECO:0000256" key="4">
    <source>
        <dbReference type="ARBA" id="ARBA00022723"/>
    </source>
</evidence>
<dbReference type="AlphaFoldDB" id="D3AVT6"/>
<evidence type="ECO:0000256" key="3">
    <source>
        <dbReference type="ARBA" id="ARBA00022617"/>
    </source>
</evidence>
<keyword evidence="10" id="KW-0812">Transmembrane</keyword>
<dbReference type="InterPro" id="IPR001128">
    <property type="entry name" value="Cyt_P450"/>
</dbReference>
<dbReference type="SUPFAM" id="SSF48264">
    <property type="entry name" value="Cytochrome P450"/>
    <property type="match status" value="1"/>
</dbReference>
<dbReference type="CDD" id="cd00302">
    <property type="entry name" value="cytochrome_P450"/>
    <property type="match status" value="1"/>
</dbReference>
<feature type="transmembrane region" description="Helical" evidence="10">
    <location>
        <begin position="6"/>
        <end position="26"/>
    </location>
</feature>
<dbReference type="PRINTS" id="PR00385">
    <property type="entry name" value="P450"/>
</dbReference>
<comment type="caution">
    <text evidence="11">The sequence shown here is derived from an EMBL/GenBank/DDBJ whole genome shotgun (WGS) entry which is preliminary data.</text>
</comment>
<accession>D3AVT6</accession>
<feature type="binding site" description="axial binding residue" evidence="8">
    <location>
        <position position="811"/>
    </location>
    <ligand>
        <name>heme</name>
        <dbReference type="ChEBI" id="CHEBI:30413"/>
    </ligand>
    <ligandPart>
        <name>Fe</name>
        <dbReference type="ChEBI" id="CHEBI:18248"/>
    </ligandPart>
</feature>
<feature type="compositionally biased region" description="Polar residues" evidence="9">
    <location>
        <begin position="90"/>
        <end position="101"/>
    </location>
</feature>
<feature type="compositionally biased region" description="Low complexity" evidence="9">
    <location>
        <begin position="360"/>
        <end position="369"/>
    </location>
</feature>
<dbReference type="InterPro" id="IPR050476">
    <property type="entry name" value="Insect_CytP450_Detox"/>
</dbReference>
<dbReference type="InParanoid" id="D3AVT6"/>
<protein>
    <submittedName>
        <fullName evidence="11">Cytochrome P450 family protein</fullName>
    </submittedName>
</protein>
<evidence type="ECO:0000256" key="5">
    <source>
        <dbReference type="ARBA" id="ARBA00023002"/>
    </source>
</evidence>
<dbReference type="GO" id="GO:0004497">
    <property type="term" value="F:monooxygenase activity"/>
    <property type="evidence" value="ECO:0007669"/>
    <property type="project" value="UniProtKB-KW"/>
</dbReference>
<dbReference type="GO" id="GO:0016705">
    <property type="term" value="F:oxidoreductase activity, acting on paired donors, with incorporation or reduction of molecular oxygen"/>
    <property type="evidence" value="ECO:0007669"/>
    <property type="project" value="InterPro"/>
</dbReference>
<dbReference type="Pfam" id="PF00067">
    <property type="entry name" value="p450"/>
    <property type="match status" value="1"/>
</dbReference>
<reference evidence="11 12" key="1">
    <citation type="journal article" date="2011" name="Genome Res.">
        <title>Phylogeny-wide analysis of social amoeba genomes highlights ancient origins for complex intercellular communication.</title>
        <authorList>
            <person name="Heidel A.J."/>
            <person name="Lawal H.M."/>
            <person name="Felder M."/>
            <person name="Schilde C."/>
            <person name="Helps N.R."/>
            <person name="Tunggal B."/>
            <person name="Rivero F."/>
            <person name="John U."/>
            <person name="Schleicher M."/>
            <person name="Eichinger L."/>
            <person name="Platzer M."/>
            <person name="Noegel A.A."/>
            <person name="Schaap P."/>
            <person name="Gloeckner G."/>
        </authorList>
    </citation>
    <scope>NUCLEOTIDE SEQUENCE [LARGE SCALE GENOMIC DNA]</scope>
    <source>
        <strain evidence="12">ATCC 26659 / Pp 5 / PN500</strain>
    </source>
</reference>
<dbReference type="Proteomes" id="UP000001396">
    <property type="component" value="Unassembled WGS sequence"/>
</dbReference>
<proteinExistence type="inferred from homology"/>
<comment type="similarity">
    <text evidence="2">Belongs to the cytochrome P450 family.</text>
</comment>
<dbReference type="PANTHER" id="PTHR24292">
    <property type="entry name" value="CYTOCHROME P450"/>
    <property type="match status" value="1"/>
</dbReference>
<dbReference type="GO" id="GO:0020037">
    <property type="term" value="F:heme binding"/>
    <property type="evidence" value="ECO:0007669"/>
    <property type="project" value="InterPro"/>
</dbReference>
<evidence type="ECO:0000256" key="9">
    <source>
        <dbReference type="SAM" id="MobiDB-lite"/>
    </source>
</evidence>
<keyword evidence="12" id="KW-1185">Reference proteome</keyword>
<evidence type="ECO:0000313" key="12">
    <source>
        <dbReference type="Proteomes" id="UP000001396"/>
    </source>
</evidence>
<feature type="compositionally biased region" description="Polar residues" evidence="9">
    <location>
        <begin position="303"/>
        <end position="317"/>
    </location>
</feature>
<dbReference type="STRING" id="670386.D3AVT6"/>
<dbReference type="GeneID" id="31355735"/>
<keyword evidence="5" id="KW-0560">Oxidoreductase</keyword>
<keyword evidence="10" id="KW-0472">Membrane</keyword>
<keyword evidence="10" id="KW-1133">Transmembrane helix</keyword>
<dbReference type="EMBL" id="ADBJ01000002">
    <property type="protein sequence ID" value="EFA86409.1"/>
    <property type="molecule type" value="Genomic_DNA"/>
</dbReference>
<keyword evidence="7" id="KW-0503">Monooxygenase</keyword>
<dbReference type="Gene3D" id="1.10.630.10">
    <property type="entry name" value="Cytochrome P450"/>
    <property type="match status" value="1"/>
</dbReference>
<dbReference type="InterPro" id="IPR036396">
    <property type="entry name" value="Cyt_P450_sf"/>
</dbReference>
<organism evidence="11 12">
    <name type="scientific">Heterostelium pallidum (strain ATCC 26659 / Pp 5 / PN500)</name>
    <name type="common">Cellular slime mold</name>
    <name type="synonym">Polysphondylium pallidum</name>
    <dbReference type="NCBI Taxonomy" id="670386"/>
    <lineage>
        <taxon>Eukaryota</taxon>
        <taxon>Amoebozoa</taxon>
        <taxon>Evosea</taxon>
        <taxon>Eumycetozoa</taxon>
        <taxon>Dictyostelia</taxon>
        <taxon>Acytosteliales</taxon>
        <taxon>Acytosteliaceae</taxon>
        <taxon>Heterostelium</taxon>
    </lineage>
</organism>
<name>D3AVT6_HETP5</name>
<evidence type="ECO:0000256" key="8">
    <source>
        <dbReference type="PIRSR" id="PIRSR602401-1"/>
    </source>
</evidence>
<feature type="region of interest" description="Disordered" evidence="9">
    <location>
        <begin position="279"/>
        <end position="377"/>
    </location>
</feature>
<dbReference type="RefSeq" id="XP_020438514.1">
    <property type="nucleotide sequence ID" value="XM_020571240.1"/>
</dbReference>
<gene>
    <name evidence="11" type="primary">CYP556A1</name>
    <name evidence="11" type="ORF">PPL_00201</name>
</gene>
<keyword evidence="3 8" id="KW-0349">Heme</keyword>
<evidence type="ECO:0000256" key="10">
    <source>
        <dbReference type="SAM" id="Phobius"/>
    </source>
</evidence>
<feature type="compositionally biased region" description="Basic residues" evidence="9">
    <location>
        <begin position="342"/>
        <end position="353"/>
    </location>
</feature>